<feature type="coiled-coil region" evidence="3">
    <location>
        <begin position="23"/>
        <end position="53"/>
    </location>
</feature>
<keyword evidence="2" id="KW-0539">Nucleus</keyword>
<dbReference type="PANTHER" id="PTHR31001">
    <property type="entry name" value="UNCHARACTERIZED TRANSCRIPTIONAL REGULATORY PROTEIN"/>
    <property type="match status" value="1"/>
</dbReference>
<dbReference type="GO" id="GO:0005634">
    <property type="term" value="C:nucleus"/>
    <property type="evidence" value="ECO:0007669"/>
    <property type="project" value="UniProtKB-SubCell"/>
</dbReference>
<gene>
    <name evidence="5" type="ORF">FIBSPDRAFT_1037264</name>
</gene>
<evidence type="ECO:0000259" key="4">
    <source>
        <dbReference type="SMART" id="SM00906"/>
    </source>
</evidence>
<dbReference type="InterPro" id="IPR007219">
    <property type="entry name" value="XnlR_reg_dom"/>
</dbReference>
<name>A0A166UHB1_9AGAM</name>
<dbReference type="GO" id="GO:0006351">
    <property type="term" value="P:DNA-templated transcription"/>
    <property type="evidence" value="ECO:0007669"/>
    <property type="project" value="InterPro"/>
</dbReference>
<dbReference type="SMART" id="SM00906">
    <property type="entry name" value="Fungal_trans"/>
    <property type="match status" value="1"/>
</dbReference>
<feature type="domain" description="Xylanolytic transcriptional activator regulatory" evidence="4">
    <location>
        <begin position="291"/>
        <end position="364"/>
    </location>
</feature>
<protein>
    <recommendedName>
        <fullName evidence="4">Xylanolytic transcriptional activator regulatory domain-containing protein</fullName>
    </recommendedName>
</protein>
<dbReference type="GO" id="GO:0003677">
    <property type="term" value="F:DNA binding"/>
    <property type="evidence" value="ECO:0007669"/>
    <property type="project" value="InterPro"/>
</dbReference>
<dbReference type="STRING" id="436010.A0A166UHB1"/>
<dbReference type="PANTHER" id="PTHR31001:SF56">
    <property type="entry name" value="ZN(2)-C6 FUNGAL-TYPE DOMAIN-CONTAINING PROTEIN"/>
    <property type="match status" value="1"/>
</dbReference>
<dbReference type="GO" id="GO:0008270">
    <property type="term" value="F:zinc ion binding"/>
    <property type="evidence" value="ECO:0007669"/>
    <property type="project" value="InterPro"/>
</dbReference>
<evidence type="ECO:0000256" key="1">
    <source>
        <dbReference type="ARBA" id="ARBA00004123"/>
    </source>
</evidence>
<accession>A0A166UHB1</accession>
<dbReference type="CDD" id="cd12148">
    <property type="entry name" value="fungal_TF_MHR"/>
    <property type="match status" value="1"/>
</dbReference>
<dbReference type="AlphaFoldDB" id="A0A166UHB1"/>
<keyword evidence="3" id="KW-0175">Coiled coil</keyword>
<proteinExistence type="predicted"/>
<dbReference type="Pfam" id="PF04082">
    <property type="entry name" value="Fungal_trans"/>
    <property type="match status" value="1"/>
</dbReference>
<evidence type="ECO:0000256" key="3">
    <source>
        <dbReference type="SAM" id="Coils"/>
    </source>
</evidence>
<reference evidence="5 6" key="1">
    <citation type="journal article" date="2016" name="Mol. Biol. Evol.">
        <title>Comparative Genomics of Early-Diverging Mushroom-Forming Fungi Provides Insights into the Origins of Lignocellulose Decay Capabilities.</title>
        <authorList>
            <person name="Nagy L.G."/>
            <person name="Riley R."/>
            <person name="Tritt A."/>
            <person name="Adam C."/>
            <person name="Daum C."/>
            <person name="Floudas D."/>
            <person name="Sun H."/>
            <person name="Yadav J.S."/>
            <person name="Pangilinan J."/>
            <person name="Larsson K.H."/>
            <person name="Matsuura K."/>
            <person name="Barry K."/>
            <person name="Labutti K."/>
            <person name="Kuo R."/>
            <person name="Ohm R.A."/>
            <person name="Bhattacharya S.S."/>
            <person name="Shirouzu T."/>
            <person name="Yoshinaga Y."/>
            <person name="Martin F.M."/>
            <person name="Grigoriev I.V."/>
            <person name="Hibbett D.S."/>
        </authorList>
    </citation>
    <scope>NUCLEOTIDE SEQUENCE [LARGE SCALE GENOMIC DNA]</scope>
    <source>
        <strain evidence="5 6">CBS 109695</strain>
    </source>
</reference>
<organism evidence="5 6">
    <name type="scientific">Athelia psychrophila</name>
    <dbReference type="NCBI Taxonomy" id="1759441"/>
    <lineage>
        <taxon>Eukaryota</taxon>
        <taxon>Fungi</taxon>
        <taxon>Dikarya</taxon>
        <taxon>Basidiomycota</taxon>
        <taxon>Agaricomycotina</taxon>
        <taxon>Agaricomycetes</taxon>
        <taxon>Agaricomycetidae</taxon>
        <taxon>Atheliales</taxon>
        <taxon>Atheliaceae</taxon>
        <taxon>Athelia</taxon>
    </lineage>
</organism>
<dbReference type="Proteomes" id="UP000076532">
    <property type="component" value="Unassembled WGS sequence"/>
</dbReference>
<keyword evidence="6" id="KW-1185">Reference proteome</keyword>
<dbReference type="EMBL" id="KV417488">
    <property type="protein sequence ID" value="KZP31693.1"/>
    <property type="molecule type" value="Genomic_DNA"/>
</dbReference>
<evidence type="ECO:0000313" key="5">
    <source>
        <dbReference type="EMBL" id="KZP31693.1"/>
    </source>
</evidence>
<evidence type="ECO:0000256" key="2">
    <source>
        <dbReference type="ARBA" id="ARBA00023242"/>
    </source>
</evidence>
<sequence>MHSPRLQPPLSQWNYAGYERTLVSQAQQLAKDLKAALARIKALEDALKVATSASHPLLTVLQAEPVKSSMAAAEPIYEELYEGRVHETMEMMGSLLVGADGKTRHFGESASSDSLLTLIGPSDTGPELDPREIACYGMPSEIVELSNAFPMGITFCAYGTDNFTGFLPLRSRALELVDLYYAEFTRLHLPIPRPDLIELYIDPIYQGNEVGSAYAIHPHKLSVIFIVLASGAIFDDPAFAPTLAHQYCVLSRACLSLKSVVREANIASVQAVYMNMWFLYNADHDNSNEERWLLQGICVKIAQIIGLQRDSAGWNMDEDEVQRRRVLWWEIYTCDALTSLKAGRPPSINLQYTDCRYPKDYDPVTVISTDTKELSFQAWKFRFSVSALTPIMHYFFGVRRSSYAELLELDKKIRQVSPPDHLKAPMNLAQSNRSWSSDPYKAMQQFSILAVTESSQLILTSEHAKSDKAADLLYIHRSYFARAIREEPLNPLKHKYAPSVMASYRSAYRMICGLRDLYAVHPETTNQQHYFWAILFSACVVFAALVIECPGSSVAREAAPGFDHVVRFFQMVRSNESSSESALTMLQRLLKRAQDASAAFHSNNSLQVGVLPSGDDAEPDELAILGGRQSIITPRPTSHWPAARSANSSSAIPESFQPIAAFNFDVTADTAPAPAMQRSDDFDMSIFYTNHAGGEQQEMPDWSLFDTPSFEHEHNSDTLYTETYPNNSVVDQNYGLTEKGDLTAGDSVIWSMFANQLLP</sequence>
<evidence type="ECO:0000313" key="6">
    <source>
        <dbReference type="Proteomes" id="UP000076532"/>
    </source>
</evidence>
<dbReference type="InterPro" id="IPR050613">
    <property type="entry name" value="Sec_Metabolite_Reg"/>
</dbReference>
<dbReference type="OrthoDB" id="424974at2759"/>
<comment type="subcellular location">
    <subcellularLocation>
        <location evidence="1">Nucleus</location>
    </subcellularLocation>
</comment>